<reference evidence="22" key="1">
    <citation type="submission" date="2025-08" db="UniProtKB">
        <authorList>
            <consortium name="RefSeq"/>
        </authorList>
    </citation>
    <scope>IDENTIFICATION</scope>
    <source>
        <tissue evidence="22">Sperm</tissue>
    </source>
</reference>
<keyword evidence="7" id="KW-0677">Repeat</keyword>
<dbReference type="SUPFAM" id="SSF117281">
    <property type="entry name" value="Kelch motif"/>
    <property type="match status" value="1"/>
</dbReference>
<dbReference type="CDD" id="cd00055">
    <property type="entry name" value="EGF_Lam"/>
    <property type="match status" value="2"/>
</dbReference>
<evidence type="ECO:0000256" key="11">
    <source>
        <dbReference type="ARBA" id="ARBA00023180"/>
    </source>
</evidence>
<accession>A0AAJ7SYC2</accession>
<dbReference type="SMART" id="SM00180">
    <property type="entry name" value="EGF_Lam"/>
    <property type="match status" value="2"/>
</dbReference>
<protein>
    <submittedName>
        <fullName evidence="22">Attractin-like protein 1 isoform X1</fullName>
    </submittedName>
</protein>
<dbReference type="InterPro" id="IPR035914">
    <property type="entry name" value="Sperma_CUB_dom_sf"/>
</dbReference>
<evidence type="ECO:0000256" key="4">
    <source>
        <dbReference type="ARBA" id="ARBA00022692"/>
    </source>
</evidence>
<keyword evidence="9 15" id="KW-0472">Membrane</keyword>
<feature type="disulfide bond" evidence="13">
    <location>
        <begin position="195"/>
        <end position="205"/>
    </location>
</feature>
<evidence type="ECO:0000256" key="14">
    <source>
        <dbReference type="PROSITE-ProRule" id="PRU00460"/>
    </source>
</evidence>
<keyword evidence="6" id="KW-0430">Lectin</keyword>
<dbReference type="PROSITE" id="PS01180">
    <property type="entry name" value="CUB"/>
    <property type="match status" value="1"/>
</dbReference>
<keyword evidence="4 15" id="KW-0812">Transmembrane</keyword>
<dbReference type="SMART" id="SM00181">
    <property type="entry name" value="EGF"/>
    <property type="match status" value="4"/>
</dbReference>
<feature type="chain" id="PRO_5042472952" evidence="16">
    <location>
        <begin position="26"/>
        <end position="1359"/>
    </location>
</feature>
<keyword evidence="8 15" id="KW-1133">Transmembrane helix</keyword>
<keyword evidence="10 13" id="KW-1015">Disulfide bond</keyword>
<name>A0AAJ7SYC2_PETMA</name>
<dbReference type="FunFam" id="2.60.120.290:FF:000008">
    <property type="entry name" value="Attractin like 1"/>
    <property type="match status" value="1"/>
</dbReference>
<evidence type="ECO:0000256" key="2">
    <source>
        <dbReference type="ARBA" id="ARBA00022441"/>
    </source>
</evidence>
<dbReference type="Gene3D" id="3.10.100.10">
    <property type="entry name" value="Mannose-Binding Protein A, subunit A"/>
    <property type="match status" value="1"/>
</dbReference>
<evidence type="ECO:0000259" key="17">
    <source>
        <dbReference type="PROSITE" id="PS01180"/>
    </source>
</evidence>
<keyword evidence="5 16" id="KW-0732">Signal</keyword>
<keyword evidence="3 13" id="KW-0245">EGF-like domain</keyword>
<dbReference type="FunFam" id="2.10.25.10:FF:000079">
    <property type="entry name" value="Attractin like 1"/>
    <property type="match status" value="1"/>
</dbReference>
<dbReference type="SUPFAM" id="SSF49854">
    <property type="entry name" value="Spermadhesin, CUB domain"/>
    <property type="match status" value="1"/>
</dbReference>
<feature type="transmembrane region" description="Helical" evidence="15">
    <location>
        <begin position="1216"/>
        <end position="1240"/>
    </location>
</feature>
<evidence type="ECO:0000256" key="7">
    <source>
        <dbReference type="ARBA" id="ARBA00022737"/>
    </source>
</evidence>
<evidence type="ECO:0000256" key="13">
    <source>
        <dbReference type="PROSITE-ProRule" id="PRU00076"/>
    </source>
</evidence>
<keyword evidence="11" id="KW-0325">Glycoprotein</keyword>
<dbReference type="Pfam" id="PF23106">
    <property type="entry name" value="EGF_Teneurin"/>
    <property type="match status" value="1"/>
</dbReference>
<evidence type="ECO:0000256" key="6">
    <source>
        <dbReference type="ARBA" id="ARBA00022734"/>
    </source>
</evidence>
<evidence type="ECO:0000256" key="10">
    <source>
        <dbReference type="ARBA" id="ARBA00023157"/>
    </source>
</evidence>
<dbReference type="InterPro" id="IPR051568">
    <property type="entry name" value="LZTR1/Attractin"/>
</dbReference>
<dbReference type="Pfam" id="PF00431">
    <property type="entry name" value="CUB"/>
    <property type="match status" value="1"/>
</dbReference>
<feature type="disulfide bond" evidence="13">
    <location>
        <begin position="199"/>
        <end position="216"/>
    </location>
</feature>
<evidence type="ECO:0000259" key="19">
    <source>
        <dbReference type="PROSITE" id="PS50027"/>
    </source>
</evidence>
<evidence type="ECO:0000256" key="1">
    <source>
        <dbReference type="ARBA" id="ARBA00004167"/>
    </source>
</evidence>
<dbReference type="Gene3D" id="2.10.25.10">
    <property type="entry name" value="Laminin"/>
    <property type="match status" value="2"/>
</dbReference>
<feature type="disulfide bond" evidence="14">
    <location>
        <begin position="1033"/>
        <end position="1047"/>
    </location>
</feature>
<dbReference type="InterPro" id="IPR000859">
    <property type="entry name" value="CUB_dom"/>
</dbReference>
<dbReference type="SMART" id="SM00042">
    <property type="entry name" value="CUB"/>
    <property type="match status" value="1"/>
</dbReference>
<dbReference type="GO" id="GO:0030246">
    <property type="term" value="F:carbohydrate binding"/>
    <property type="evidence" value="ECO:0007669"/>
    <property type="project" value="UniProtKB-KW"/>
</dbReference>
<keyword evidence="12 14" id="KW-0424">Laminin EGF-like domain</keyword>
<dbReference type="RefSeq" id="XP_032807837.1">
    <property type="nucleotide sequence ID" value="XM_032951946.1"/>
</dbReference>
<feature type="disulfide bond" evidence="13">
    <location>
        <begin position="218"/>
        <end position="227"/>
    </location>
</feature>
<dbReference type="SMART" id="SM00423">
    <property type="entry name" value="PSI"/>
    <property type="match status" value="5"/>
</dbReference>
<dbReference type="InterPro" id="IPR056737">
    <property type="entry name" value="Beta-prop_ATRN-MKLN-like"/>
</dbReference>
<sequence>MSMSRPPIIPPLVLLLLALALGVQAAGSSSSSSSPPSAGAAGGAARGCPRAACIYGRCVNSACVCDRGWVGDQCQHCAGRFKLTEPSGMITDGPNKYKYKTKCTWLIEGFPNAVLRLRFNHFATECSWDHMYVYDGDSIYSPLLAAFSGLIVPEARRNETVPEVVATSGFVFLHFFSDAAYNLTGFNISYSMNSCPNNCSGHGRCVAYGPQRRVTCQCERGWKGEACDFPYCNKDCGAPHRGHCERQNQRGCVCQPGWQGPDCSLEDPSEEAYWLMPDVTPPRPLPRRASHKAVVLGDYMWVVGGYTFNYTAFHMVTRYNLRKHMWDPLPDRKTGPSQRYGHSLASHQSGIYMYGGRVEASSGNVSSELWWLDVATLAWTRLVPQVAPGPRRQQFAVVGHSAHIVPLGAGTSVMLVFFGHCPTHGYVNFVQEYNLNSGSWRILECSGARVQGMYGHSSAFDPSTHAIYIHGGYKAFSPNKYGLVDDLYKYNVDTRTWTVLKDSGFFRFLHSSVVIGGTVLLFGGNAHNDTSMSNGARCFSADFLAYDIASDEWTVLPKPNLHRDVNRFGHSAVVSNGSMYIFGGFNSLMLGDVLEYRPPGCGARRSQHACLSTHPGVRCLWLQERCVSWEEGYASAPPEQLYRINHTRPSLDDERCDKYTDCASCTSNTNGCLWCEDQCISDSSNCTEGEAVMNLTECVPSTEEVCNKLTSCTTCLLESNCQWDAKEQECTTIAAHLCGERWMRVGGQCLRVLPEAVSNDNAKLQCYNEHAALASLTSQRHVDFLLASLRRDHPQLTPWVGLRKINVSYWSWDDMSPFANSSLQWLPREPSDSGFCAYLDQSTIAGLRAHPCTSKVFGAVCQKTLVHPTLSSLRCRPPCALRRTCGECTSSGSECMWCSNAKRCVESHAYVPSFPYGQCMEWNTANTCPPESCAGHRTCSRCLDEPGCGWCNDASRTGRGLCLEGSSRGPLRLGSAPGADSAVDPALCRADHGHEWAFIQCPPCQCNGHSDCVNGSLCESCQELTTGKHCETCIVGYYGDATNGGKCQECFCNGHATNCNPLTGKCFCTTKGIRGDQCEVCETENRYLGNSLKGTCYYNLMVDYQFTFSLSLEEDSHYTAINFKANPDENRDMDMFINASKSFNLNITWSSRSSESGEEVVVVSLFNIKEYEDSFSDEQYDFEDNPNITFYVYVSNFTAPISIQISFSQRSNFMDLVQFFVTFFSCFLSLLLLAAVVWKIKHSCWASHRREMLVREKQQMGSRPVASVSLVLPLREEPFLTFTEPFPMLPKPIALQPCTDNRATIVSIAIMLPHGLNNAPPPGQSGLAVGSALIDLLHQRAAEGREKATAARSRKHQVL</sequence>
<dbReference type="Gene3D" id="2.120.10.80">
    <property type="entry name" value="Kelch-type beta propeller"/>
    <property type="match status" value="2"/>
</dbReference>
<evidence type="ECO:0000259" key="18">
    <source>
        <dbReference type="PROSITE" id="PS50026"/>
    </source>
</evidence>
<dbReference type="InterPro" id="IPR015915">
    <property type="entry name" value="Kelch-typ_b-propeller"/>
</dbReference>
<evidence type="ECO:0000256" key="3">
    <source>
        <dbReference type="ARBA" id="ARBA00022536"/>
    </source>
</evidence>
<dbReference type="InterPro" id="IPR056732">
    <property type="entry name" value="GBD_ATRN"/>
</dbReference>
<dbReference type="GO" id="GO:0005794">
    <property type="term" value="C:Golgi apparatus"/>
    <property type="evidence" value="ECO:0007669"/>
    <property type="project" value="TreeGrafter"/>
</dbReference>
<keyword evidence="21" id="KW-1185">Reference proteome</keyword>
<dbReference type="InterPro" id="IPR002165">
    <property type="entry name" value="Plexin_repeat"/>
</dbReference>
<dbReference type="CDD" id="cd00041">
    <property type="entry name" value="CUB"/>
    <property type="match status" value="1"/>
</dbReference>
<feature type="domain" description="EGF-like" evidence="18">
    <location>
        <begin position="191"/>
        <end position="228"/>
    </location>
</feature>
<dbReference type="InterPro" id="IPR016201">
    <property type="entry name" value="PSI"/>
</dbReference>
<dbReference type="InterPro" id="IPR000742">
    <property type="entry name" value="EGF"/>
</dbReference>
<evidence type="ECO:0000259" key="20">
    <source>
        <dbReference type="PROSITE" id="PS50041"/>
    </source>
</evidence>
<dbReference type="Pfam" id="PF01437">
    <property type="entry name" value="PSI"/>
    <property type="match status" value="1"/>
</dbReference>
<dbReference type="PROSITE" id="PS50026">
    <property type="entry name" value="EGF_3"/>
    <property type="match status" value="1"/>
</dbReference>
<evidence type="ECO:0000313" key="21">
    <source>
        <dbReference type="Proteomes" id="UP001318040"/>
    </source>
</evidence>
<proteinExistence type="predicted"/>
<feature type="domain" description="CUB" evidence="17">
    <location>
        <begin position="77"/>
        <end position="193"/>
    </location>
</feature>
<dbReference type="KEGG" id="pmrn:116941191"/>
<organism evidence="21 22">
    <name type="scientific">Petromyzon marinus</name>
    <name type="common">Sea lamprey</name>
    <dbReference type="NCBI Taxonomy" id="7757"/>
    <lineage>
        <taxon>Eukaryota</taxon>
        <taxon>Metazoa</taxon>
        <taxon>Chordata</taxon>
        <taxon>Craniata</taxon>
        <taxon>Vertebrata</taxon>
        <taxon>Cyclostomata</taxon>
        <taxon>Hyperoartia</taxon>
        <taxon>Petromyzontiformes</taxon>
        <taxon>Petromyzontidae</taxon>
        <taxon>Petromyzon</taxon>
    </lineage>
</organism>
<dbReference type="FunFam" id="2.10.25.10:FF:000164">
    <property type="entry name" value="Attractin like 1"/>
    <property type="match status" value="1"/>
</dbReference>
<dbReference type="Pfam" id="PF24973">
    <property type="entry name" value="EGF_LMN_ATRN"/>
    <property type="match status" value="1"/>
</dbReference>
<feature type="disulfide bond" evidence="14">
    <location>
        <begin position="1021"/>
        <end position="1030"/>
    </location>
</feature>
<dbReference type="PANTHER" id="PTHR46376">
    <property type="entry name" value="LEUCINE-ZIPPER-LIKE TRANSCRIPTIONAL REGULATOR 1"/>
    <property type="match status" value="1"/>
</dbReference>
<dbReference type="PANTHER" id="PTHR46376:SF3">
    <property type="entry name" value="ATTRACTIN"/>
    <property type="match status" value="1"/>
</dbReference>
<evidence type="ECO:0000256" key="5">
    <source>
        <dbReference type="ARBA" id="ARBA00022729"/>
    </source>
</evidence>
<feature type="domain" description="Laminin EGF-like" evidence="19">
    <location>
        <begin position="1004"/>
        <end position="1049"/>
    </location>
</feature>
<dbReference type="Pfam" id="PF24972">
    <property type="entry name" value="GBD_ATRN"/>
    <property type="match status" value="1"/>
</dbReference>
<comment type="subcellular location">
    <subcellularLocation>
        <location evidence="1">Membrane</location>
        <topology evidence="1">Single-pass membrane protein</topology>
    </subcellularLocation>
</comment>
<dbReference type="InterPro" id="IPR056863">
    <property type="entry name" value="LMN_ATRN_NET-like_EGF"/>
</dbReference>
<dbReference type="Gene3D" id="2.60.120.290">
    <property type="entry name" value="Spermadhesin, CUB domain"/>
    <property type="match status" value="1"/>
</dbReference>
<dbReference type="Pfam" id="PF24981">
    <property type="entry name" value="Beta-prop_ATRN-LZTR1"/>
    <property type="match status" value="1"/>
</dbReference>
<dbReference type="PROSITE" id="PS01186">
    <property type="entry name" value="EGF_2"/>
    <property type="match status" value="2"/>
</dbReference>
<dbReference type="PROSITE" id="PS50041">
    <property type="entry name" value="C_TYPE_LECTIN_2"/>
    <property type="match status" value="1"/>
</dbReference>
<keyword evidence="2" id="KW-0880">Kelch repeat</keyword>
<dbReference type="SUPFAM" id="SSF57196">
    <property type="entry name" value="EGF/Laminin"/>
    <property type="match status" value="1"/>
</dbReference>
<evidence type="ECO:0000256" key="12">
    <source>
        <dbReference type="ARBA" id="ARBA00023292"/>
    </source>
</evidence>
<dbReference type="GeneID" id="116941191"/>
<dbReference type="InterPro" id="IPR016187">
    <property type="entry name" value="CTDL_fold"/>
</dbReference>
<gene>
    <name evidence="22" type="primary">LOC116941191</name>
</gene>
<dbReference type="SMART" id="SM00034">
    <property type="entry name" value="CLECT"/>
    <property type="match status" value="1"/>
</dbReference>
<dbReference type="InterPro" id="IPR002049">
    <property type="entry name" value="LE_dom"/>
</dbReference>
<evidence type="ECO:0000256" key="15">
    <source>
        <dbReference type="SAM" id="Phobius"/>
    </source>
</evidence>
<feature type="domain" description="C-type lectin" evidence="20">
    <location>
        <begin position="745"/>
        <end position="862"/>
    </location>
</feature>
<dbReference type="InterPro" id="IPR016186">
    <property type="entry name" value="C-type_lectin-like/link_sf"/>
</dbReference>
<dbReference type="PROSITE" id="PS50027">
    <property type="entry name" value="EGF_LAM_2"/>
    <property type="match status" value="1"/>
</dbReference>
<evidence type="ECO:0000256" key="8">
    <source>
        <dbReference type="ARBA" id="ARBA00022989"/>
    </source>
</evidence>
<dbReference type="InterPro" id="IPR001304">
    <property type="entry name" value="C-type_lectin-like"/>
</dbReference>
<feature type="signal peptide" evidence="16">
    <location>
        <begin position="1"/>
        <end position="25"/>
    </location>
</feature>
<evidence type="ECO:0000256" key="16">
    <source>
        <dbReference type="SAM" id="SignalP"/>
    </source>
</evidence>
<dbReference type="GO" id="GO:0016020">
    <property type="term" value="C:membrane"/>
    <property type="evidence" value="ECO:0007669"/>
    <property type="project" value="UniProtKB-SubCell"/>
</dbReference>
<evidence type="ECO:0000256" key="9">
    <source>
        <dbReference type="ARBA" id="ARBA00023136"/>
    </source>
</evidence>
<evidence type="ECO:0000313" key="22">
    <source>
        <dbReference type="RefSeq" id="XP_032807837.1"/>
    </source>
</evidence>
<dbReference type="SUPFAM" id="SSF56436">
    <property type="entry name" value="C-type lectin-like"/>
    <property type="match status" value="1"/>
</dbReference>
<comment type="caution">
    <text evidence="14">Lacks conserved residue(s) required for the propagation of feature annotation.</text>
</comment>
<dbReference type="Proteomes" id="UP001318040">
    <property type="component" value="Chromosome 11"/>
</dbReference>
<dbReference type="PROSITE" id="PS01248">
    <property type="entry name" value="EGF_LAM_1"/>
    <property type="match status" value="1"/>
</dbReference>
<dbReference type="PROSITE" id="PS00022">
    <property type="entry name" value="EGF_1"/>
    <property type="match status" value="2"/>
</dbReference>